<evidence type="ECO:0000259" key="4">
    <source>
        <dbReference type="PROSITE" id="PS50110"/>
    </source>
</evidence>
<dbReference type="InterPro" id="IPR011006">
    <property type="entry name" value="CheY-like_superfamily"/>
</dbReference>
<keyword evidence="6" id="KW-1185">Reference proteome</keyword>
<keyword evidence="3" id="KW-0597">Phosphoprotein</keyword>
<accession>A0A1V4SKU3</accession>
<dbReference type="InterPro" id="IPR001789">
    <property type="entry name" value="Sig_transdc_resp-reg_receiver"/>
</dbReference>
<dbReference type="Pfam" id="PF00072">
    <property type="entry name" value="Response_reg"/>
    <property type="match status" value="1"/>
</dbReference>
<gene>
    <name evidence="5" type="primary">degU_2</name>
    <name evidence="5" type="ORF">CLHUN_18910</name>
</gene>
<reference evidence="5 6" key="1">
    <citation type="submission" date="2017-03" db="EMBL/GenBank/DDBJ databases">
        <title>Genome sequence of Clostridium hungatei DSM 14427.</title>
        <authorList>
            <person name="Poehlein A."/>
            <person name="Daniel R."/>
        </authorList>
    </citation>
    <scope>NUCLEOTIDE SEQUENCE [LARGE SCALE GENOMIC DNA]</scope>
    <source>
        <strain evidence="5 6">DSM 14427</strain>
    </source>
</reference>
<dbReference type="PANTHER" id="PTHR45566">
    <property type="entry name" value="HTH-TYPE TRANSCRIPTIONAL REGULATOR YHJB-RELATED"/>
    <property type="match status" value="1"/>
</dbReference>
<dbReference type="GO" id="GO:0000160">
    <property type="term" value="P:phosphorelay signal transduction system"/>
    <property type="evidence" value="ECO:0007669"/>
    <property type="project" value="InterPro"/>
</dbReference>
<dbReference type="AlphaFoldDB" id="A0A1V4SKU3"/>
<dbReference type="STRING" id="48256.CLHUN_18910"/>
<organism evidence="5 6">
    <name type="scientific">Ruminiclostridium hungatei</name>
    <name type="common">Clostridium hungatei</name>
    <dbReference type="NCBI Taxonomy" id="48256"/>
    <lineage>
        <taxon>Bacteria</taxon>
        <taxon>Bacillati</taxon>
        <taxon>Bacillota</taxon>
        <taxon>Clostridia</taxon>
        <taxon>Eubacteriales</taxon>
        <taxon>Oscillospiraceae</taxon>
        <taxon>Ruminiclostridium</taxon>
    </lineage>
</organism>
<feature type="domain" description="Response regulatory" evidence="4">
    <location>
        <begin position="6"/>
        <end position="124"/>
    </location>
</feature>
<evidence type="ECO:0000256" key="2">
    <source>
        <dbReference type="ARBA" id="ARBA00024867"/>
    </source>
</evidence>
<dbReference type="Proteomes" id="UP000191554">
    <property type="component" value="Unassembled WGS sequence"/>
</dbReference>
<dbReference type="RefSeq" id="WP_080064331.1">
    <property type="nucleotide sequence ID" value="NZ_MZGX01000011.1"/>
</dbReference>
<dbReference type="SMART" id="SM00448">
    <property type="entry name" value="REC"/>
    <property type="match status" value="1"/>
</dbReference>
<comment type="function">
    <text evidence="2">May play the central regulatory role in sporulation. It may be an element of the effector pathway responsible for the activation of sporulation genes in response to nutritional stress. Spo0A may act in concert with spo0H (a sigma factor) to control the expression of some genes that are critical to the sporulation process.</text>
</comment>
<evidence type="ECO:0000313" key="6">
    <source>
        <dbReference type="Proteomes" id="UP000191554"/>
    </source>
</evidence>
<comment type="caution">
    <text evidence="5">The sequence shown here is derived from an EMBL/GenBank/DDBJ whole genome shotgun (WGS) entry which is preliminary data.</text>
</comment>
<evidence type="ECO:0000256" key="1">
    <source>
        <dbReference type="ARBA" id="ARBA00018672"/>
    </source>
</evidence>
<protein>
    <recommendedName>
        <fullName evidence="1">Stage 0 sporulation protein A homolog</fullName>
    </recommendedName>
</protein>
<name>A0A1V4SKU3_RUMHU</name>
<dbReference type="EMBL" id="MZGX01000011">
    <property type="protein sequence ID" value="OPX44095.1"/>
    <property type="molecule type" value="Genomic_DNA"/>
</dbReference>
<dbReference type="Gene3D" id="3.40.50.2300">
    <property type="match status" value="1"/>
</dbReference>
<dbReference type="PANTHER" id="PTHR45566:SF2">
    <property type="entry name" value="NARL SUBFAMILY"/>
    <property type="match status" value="1"/>
</dbReference>
<dbReference type="PROSITE" id="PS50110">
    <property type="entry name" value="RESPONSE_REGULATORY"/>
    <property type="match status" value="1"/>
</dbReference>
<dbReference type="OrthoDB" id="9779069at2"/>
<feature type="modified residue" description="4-aspartylphosphate" evidence="3">
    <location>
        <position position="57"/>
    </location>
</feature>
<proteinExistence type="predicted"/>
<dbReference type="InterPro" id="IPR051015">
    <property type="entry name" value="EvgA-like"/>
</dbReference>
<dbReference type="SUPFAM" id="SSF52172">
    <property type="entry name" value="CheY-like"/>
    <property type="match status" value="1"/>
</dbReference>
<sequence>MNDIIKILIVEDDWDFAFLIKQELSKEPDFQCAGIATNPKDAIKLSCKHLPQIVIMDLNLSISDFDGVELSKEIRLQTGAQVIILTSLETEFSVEYAVKKAFAADYLYKSQFSILCDTVRYIANGTTPHQLLIRKLILQDLSIAEQSVLDMIIGKNIEIKSANKTISNQKTSILKKLGLKNTNQLIKLLR</sequence>
<evidence type="ECO:0000313" key="5">
    <source>
        <dbReference type="EMBL" id="OPX44095.1"/>
    </source>
</evidence>
<evidence type="ECO:0000256" key="3">
    <source>
        <dbReference type="PROSITE-ProRule" id="PRU00169"/>
    </source>
</evidence>